<evidence type="ECO:0000313" key="5">
    <source>
        <dbReference type="Proteomes" id="UP000199437"/>
    </source>
</evidence>
<keyword evidence="1" id="KW-0732">Signal</keyword>
<evidence type="ECO:0000256" key="1">
    <source>
        <dbReference type="SAM" id="SignalP"/>
    </source>
</evidence>
<feature type="domain" description="Peptidase M28" evidence="2">
    <location>
        <begin position="119"/>
        <end position="313"/>
    </location>
</feature>
<gene>
    <name evidence="4" type="ORF">SAMN05216290_0157</name>
</gene>
<dbReference type="Proteomes" id="UP000199437">
    <property type="component" value="Unassembled WGS sequence"/>
</dbReference>
<dbReference type="Pfam" id="PF13180">
    <property type="entry name" value="PDZ_2"/>
    <property type="match status" value="1"/>
</dbReference>
<dbReference type="InterPro" id="IPR007484">
    <property type="entry name" value="Peptidase_M28"/>
</dbReference>
<accession>A0A1I0M8A6</accession>
<proteinExistence type="predicted"/>
<feature type="chain" id="PRO_5011749758" evidence="1">
    <location>
        <begin position="24"/>
        <end position="424"/>
    </location>
</feature>
<organism evidence="4 5">
    <name type="scientific">Roseivirga pacifica</name>
    <dbReference type="NCBI Taxonomy" id="1267423"/>
    <lineage>
        <taxon>Bacteria</taxon>
        <taxon>Pseudomonadati</taxon>
        <taxon>Bacteroidota</taxon>
        <taxon>Cytophagia</taxon>
        <taxon>Cytophagales</taxon>
        <taxon>Roseivirgaceae</taxon>
        <taxon>Roseivirga</taxon>
    </lineage>
</organism>
<reference evidence="5" key="1">
    <citation type="submission" date="2016-10" db="EMBL/GenBank/DDBJ databases">
        <authorList>
            <person name="Varghese N."/>
            <person name="Submissions S."/>
        </authorList>
    </citation>
    <scope>NUCLEOTIDE SEQUENCE [LARGE SCALE GENOMIC DNA]</scope>
    <source>
        <strain evidence="5">CGMCC 1.12402</strain>
    </source>
</reference>
<feature type="signal peptide" evidence="1">
    <location>
        <begin position="1"/>
        <end position="23"/>
    </location>
</feature>
<dbReference type="GO" id="GO:0008235">
    <property type="term" value="F:metalloexopeptidase activity"/>
    <property type="evidence" value="ECO:0007669"/>
    <property type="project" value="InterPro"/>
</dbReference>
<sequence length="424" mass="46281">MIIIFEKNIIALMKLTRSLFLYAVAVFAFSCTDYTTDKEIKTELMEDIGHLASDDLEGRAIGTEGEQLAAEYLAKRFEAKGLKPKGTEGFFQPFTVNKPTNPHEEAVIGTDGEGVTGRNVVGYLDNKANKTIIIGAHFDHLGYGSEGSLHRGKVAIHNGADDNASGTAALIQLAGILKKKDVDANFLFIGFSGEENGLWGSNYYSKNPTIDLSKANYMINMDMVGRLNEENTLAINGVGTSPVWPDALEQVKSDSLKLVTSESGVGPSDHTSFYLQDVPVLHFFTGQHEDYHRPTDDADKINYEGIVTVVRYIERLIEAVDSPEQIAFTKTKQDNANSPRFTVSLGVVPDYLFDGEGMRIDGVSEGKPAAAAGMQKGDIVVKLGDSTIVDMMSYMRALSGFEEGDQTMVAFKRGEAVKTAEIKF</sequence>
<evidence type="ECO:0000313" key="4">
    <source>
        <dbReference type="EMBL" id="SEV84499.1"/>
    </source>
</evidence>
<dbReference type="InterPro" id="IPR045175">
    <property type="entry name" value="M28_fam"/>
</dbReference>
<dbReference type="Gene3D" id="2.30.42.10">
    <property type="match status" value="1"/>
</dbReference>
<protein>
    <submittedName>
        <fullName evidence="4">PDZ domain-containing protein</fullName>
    </submittedName>
</protein>
<evidence type="ECO:0000259" key="3">
    <source>
        <dbReference type="Pfam" id="PF13180"/>
    </source>
</evidence>
<keyword evidence="5" id="KW-1185">Reference proteome</keyword>
<dbReference type="Gene3D" id="3.40.630.10">
    <property type="entry name" value="Zn peptidases"/>
    <property type="match status" value="1"/>
</dbReference>
<dbReference type="Pfam" id="PF04389">
    <property type="entry name" value="Peptidase_M28"/>
    <property type="match status" value="1"/>
</dbReference>
<name>A0A1I0M8A6_9BACT</name>
<dbReference type="InterPro" id="IPR001478">
    <property type="entry name" value="PDZ"/>
</dbReference>
<dbReference type="PANTHER" id="PTHR12147:SF26">
    <property type="entry name" value="PEPTIDASE M28 DOMAIN-CONTAINING PROTEIN"/>
    <property type="match status" value="1"/>
</dbReference>
<dbReference type="PROSITE" id="PS51257">
    <property type="entry name" value="PROKAR_LIPOPROTEIN"/>
    <property type="match status" value="1"/>
</dbReference>
<dbReference type="SUPFAM" id="SSF50156">
    <property type="entry name" value="PDZ domain-like"/>
    <property type="match status" value="1"/>
</dbReference>
<dbReference type="CDD" id="cd05663">
    <property type="entry name" value="M28_like_PA_PDZ_associated"/>
    <property type="match status" value="1"/>
</dbReference>
<dbReference type="AlphaFoldDB" id="A0A1I0M8A6"/>
<dbReference type="InterPro" id="IPR036034">
    <property type="entry name" value="PDZ_sf"/>
</dbReference>
<dbReference type="PANTHER" id="PTHR12147">
    <property type="entry name" value="METALLOPEPTIDASE M28 FAMILY MEMBER"/>
    <property type="match status" value="1"/>
</dbReference>
<dbReference type="SUPFAM" id="SSF53187">
    <property type="entry name" value="Zn-dependent exopeptidases"/>
    <property type="match status" value="1"/>
</dbReference>
<dbReference type="STRING" id="1267423.SAMN05216290_0157"/>
<dbReference type="GO" id="GO:0006508">
    <property type="term" value="P:proteolysis"/>
    <property type="evidence" value="ECO:0007669"/>
    <property type="project" value="InterPro"/>
</dbReference>
<feature type="domain" description="PDZ" evidence="3">
    <location>
        <begin position="357"/>
        <end position="423"/>
    </location>
</feature>
<evidence type="ECO:0000259" key="2">
    <source>
        <dbReference type="Pfam" id="PF04389"/>
    </source>
</evidence>
<dbReference type="EMBL" id="FOIR01000001">
    <property type="protein sequence ID" value="SEV84499.1"/>
    <property type="molecule type" value="Genomic_DNA"/>
</dbReference>